<dbReference type="Proteomes" id="UP001519887">
    <property type="component" value="Unassembled WGS sequence"/>
</dbReference>
<organism evidence="2 3">
    <name type="scientific">Paenibacillus sepulcri</name>
    <dbReference type="NCBI Taxonomy" id="359917"/>
    <lineage>
        <taxon>Bacteria</taxon>
        <taxon>Bacillati</taxon>
        <taxon>Bacillota</taxon>
        <taxon>Bacilli</taxon>
        <taxon>Bacillales</taxon>
        <taxon>Paenibacillaceae</taxon>
        <taxon>Paenibacillus</taxon>
    </lineage>
</organism>
<accession>A0ABS7CK95</accession>
<dbReference type="Gene3D" id="3.20.20.140">
    <property type="entry name" value="Metal-dependent hydrolases"/>
    <property type="match status" value="1"/>
</dbReference>
<gene>
    <name evidence="2" type="ORF">K0U00_45525</name>
</gene>
<protein>
    <recommendedName>
        <fullName evidence="4">Amidohydrolase-related domain-containing protein</fullName>
    </recommendedName>
</protein>
<feature type="non-terminal residue" evidence="2">
    <location>
        <position position="109"/>
    </location>
</feature>
<evidence type="ECO:0008006" key="4">
    <source>
        <dbReference type="Google" id="ProtNLM"/>
    </source>
</evidence>
<evidence type="ECO:0000313" key="3">
    <source>
        <dbReference type="Proteomes" id="UP001519887"/>
    </source>
</evidence>
<evidence type="ECO:0000313" key="2">
    <source>
        <dbReference type="EMBL" id="MBW7461340.1"/>
    </source>
</evidence>
<evidence type="ECO:0000256" key="1">
    <source>
        <dbReference type="SAM" id="MobiDB-lite"/>
    </source>
</evidence>
<name>A0ABS7CK95_9BACL</name>
<proteinExistence type="predicted"/>
<sequence>MSSSPLKLIDCDVHVCPRSADEIKAYLEQPWKHRFSIRKNTYYKNPNPPVDKMPPGGGAAGSDPDFLRSQLIDRMGIYRAIIMTQAHLTADHDPDYSSAGATPKNNRQA</sequence>
<feature type="region of interest" description="Disordered" evidence="1">
    <location>
        <begin position="43"/>
        <end position="65"/>
    </location>
</feature>
<comment type="caution">
    <text evidence="2">The sequence shown here is derived from an EMBL/GenBank/DDBJ whole genome shotgun (WGS) entry which is preliminary data.</text>
</comment>
<reference evidence="2 3" key="1">
    <citation type="submission" date="2021-07" db="EMBL/GenBank/DDBJ databases">
        <title>Paenibacillus radiodurans sp. nov., isolated from the southeastern edge of Tengger Desert.</title>
        <authorList>
            <person name="Zhang G."/>
        </authorList>
    </citation>
    <scope>NUCLEOTIDE SEQUENCE [LARGE SCALE GENOMIC DNA]</scope>
    <source>
        <strain evidence="2 3">CCM 7311</strain>
    </source>
</reference>
<keyword evidence="3" id="KW-1185">Reference proteome</keyword>
<dbReference type="EMBL" id="JAHZIK010002870">
    <property type="protein sequence ID" value="MBW7461340.1"/>
    <property type="molecule type" value="Genomic_DNA"/>
</dbReference>